<dbReference type="EMBL" id="UZAE01013170">
    <property type="protein sequence ID" value="VDO08544.1"/>
    <property type="molecule type" value="Genomic_DNA"/>
</dbReference>
<feature type="compositionally biased region" description="Polar residues" evidence="1">
    <location>
        <begin position="206"/>
        <end position="216"/>
    </location>
</feature>
<proteinExistence type="predicted"/>
<dbReference type="AlphaFoldDB" id="A0A158QJ15"/>
<feature type="domain" description="Myb/SANT-like DNA-binding" evidence="2">
    <location>
        <begin position="47"/>
        <end position="89"/>
    </location>
</feature>
<evidence type="ECO:0000256" key="1">
    <source>
        <dbReference type="SAM" id="MobiDB-lite"/>
    </source>
</evidence>
<dbReference type="OrthoDB" id="10606312at2759"/>
<feature type="region of interest" description="Disordered" evidence="1">
    <location>
        <begin position="206"/>
        <end position="235"/>
    </location>
</feature>
<name>A0A158QJ15_RODNA</name>
<evidence type="ECO:0000259" key="2">
    <source>
        <dbReference type="Pfam" id="PF13873"/>
    </source>
</evidence>
<reference evidence="5" key="1">
    <citation type="submission" date="2016-04" db="UniProtKB">
        <authorList>
            <consortium name="WormBaseParasite"/>
        </authorList>
    </citation>
    <scope>IDENTIFICATION</scope>
</reference>
<dbReference type="Proteomes" id="UP000278807">
    <property type="component" value="Unassembled WGS sequence"/>
</dbReference>
<keyword evidence="4" id="KW-1185">Reference proteome</keyword>
<sequence length="314" mass="35593">MPASGTITQSDEIKVVPCQEITNPTPLVTRLNLAEIDSLISPFIRRRSDEFTQQETTLLIEEIGKLRHILLSKASHHSRMKKKAWEELKKKWENIVLKTRRILRDGLLAEQMERNETLRMVVQFLIEANQAKGLVEESGGTTSATNEQMSMEYSDNLLISSQFGTESVASAQETVNAVTNVSNTEYHIQSPQVIQIKRDENETPVTANAGTHTATNSTDVGSEVESDEDSSANEDTTEAIVFPNADGSPHGWNIGDESNLTGPRKRKIIHKELLRHSKAEHKQRMKILDIKYRYWKLKFDSLKRKVAQEDQQQQ</sequence>
<protein>
    <submittedName>
        <fullName evidence="5">Myb_DNA-bind_5 domain-containing protein</fullName>
    </submittedName>
</protein>
<evidence type="ECO:0000313" key="4">
    <source>
        <dbReference type="Proteomes" id="UP000278807"/>
    </source>
</evidence>
<accession>A0A158QJ15</accession>
<dbReference type="WBParaSite" id="HNAJ_0001070001-mRNA-1">
    <property type="protein sequence ID" value="HNAJ_0001070001-mRNA-1"/>
    <property type="gene ID" value="HNAJ_0001070001"/>
</dbReference>
<dbReference type="Pfam" id="PF13873">
    <property type="entry name" value="Myb_DNA-bind_5"/>
    <property type="match status" value="1"/>
</dbReference>
<organism evidence="5">
    <name type="scientific">Rodentolepis nana</name>
    <name type="common">Dwarf tapeworm</name>
    <name type="synonym">Hymenolepis nana</name>
    <dbReference type="NCBI Taxonomy" id="102285"/>
    <lineage>
        <taxon>Eukaryota</taxon>
        <taxon>Metazoa</taxon>
        <taxon>Spiralia</taxon>
        <taxon>Lophotrochozoa</taxon>
        <taxon>Platyhelminthes</taxon>
        <taxon>Cestoda</taxon>
        <taxon>Eucestoda</taxon>
        <taxon>Cyclophyllidea</taxon>
        <taxon>Hymenolepididae</taxon>
        <taxon>Rodentolepis</taxon>
    </lineage>
</organism>
<evidence type="ECO:0000313" key="5">
    <source>
        <dbReference type="WBParaSite" id="HNAJ_0001070001-mRNA-1"/>
    </source>
</evidence>
<feature type="region of interest" description="Disordered" evidence="1">
    <location>
        <begin position="242"/>
        <end position="261"/>
    </location>
</feature>
<gene>
    <name evidence="3" type="ORF">HNAJ_LOCUS10695</name>
</gene>
<feature type="compositionally biased region" description="Acidic residues" evidence="1">
    <location>
        <begin position="222"/>
        <end position="235"/>
    </location>
</feature>
<evidence type="ECO:0000313" key="3">
    <source>
        <dbReference type="EMBL" id="VDO08544.1"/>
    </source>
</evidence>
<reference evidence="3 4" key="2">
    <citation type="submission" date="2018-11" db="EMBL/GenBank/DDBJ databases">
        <authorList>
            <consortium name="Pathogen Informatics"/>
        </authorList>
    </citation>
    <scope>NUCLEOTIDE SEQUENCE [LARGE SCALE GENOMIC DNA]</scope>
</reference>
<dbReference type="InterPro" id="IPR028002">
    <property type="entry name" value="Myb_DNA-bind_5"/>
</dbReference>